<evidence type="ECO:0000313" key="5">
    <source>
        <dbReference type="Proteomes" id="UP000198546"/>
    </source>
</evidence>
<dbReference type="GO" id="GO:0008654">
    <property type="term" value="P:phospholipid biosynthetic process"/>
    <property type="evidence" value="ECO:0007669"/>
    <property type="project" value="InterPro"/>
</dbReference>
<evidence type="ECO:0000313" key="4">
    <source>
        <dbReference type="EMBL" id="SDD25678.1"/>
    </source>
</evidence>
<dbReference type="Pfam" id="PF01066">
    <property type="entry name" value="CDP-OH_P_transf"/>
    <property type="match status" value="1"/>
</dbReference>
<reference evidence="4 5" key="1">
    <citation type="submission" date="2016-10" db="EMBL/GenBank/DDBJ databases">
        <authorList>
            <person name="de Groot N.N."/>
        </authorList>
    </citation>
    <scope>NUCLEOTIDE SEQUENCE [LARGE SCALE GENOMIC DNA]</scope>
    <source>
        <strain evidence="4 5">MON 2.2</strain>
    </source>
</reference>
<dbReference type="InterPro" id="IPR000462">
    <property type="entry name" value="CDP-OH_P_trans"/>
</dbReference>
<dbReference type="Gene3D" id="1.20.120.1760">
    <property type="match status" value="1"/>
</dbReference>
<accession>A0A1G6T9E0</accession>
<keyword evidence="3" id="KW-1133">Transmembrane helix</keyword>
<dbReference type="AlphaFoldDB" id="A0A1G6T9E0"/>
<keyword evidence="5" id="KW-1185">Reference proteome</keyword>
<dbReference type="PROSITE" id="PS00379">
    <property type="entry name" value="CDP_ALCOHOL_P_TRANSF"/>
    <property type="match status" value="1"/>
</dbReference>
<evidence type="ECO:0000256" key="3">
    <source>
        <dbReference type="SAM" id="Phobius"/>
    </source>
</evidence>
<dbReference type="EMBL" id="LT629688">
    <property type="protein sequence ID" value="SDD25678.1"/>
    <property type="molecule type" value="Genomic_DNA"/>
</dbReference>
<keyword evidence="1 2" id="KW-0808">Transferase</keyword>
<dbReference type="InterPro" id="IPR043130">
    <property type="entry name" value="CDP-OH_PTrfase_TM_dom"/>
</dbReference>
<feature type="transmembrane region" description="Helical" evidence="3">
    <location>
        <begin position="12"/>
        <end position="31"/>
    </location>
</feature>
<evidence type="ECO:0000256" key="2">
    <source>
        <dbReference type="RuleBase" id="RU003750"/>
    </source>
</evidence>
<feature type="transmembrane region" description="Helical" evidence="3">
    <location>
        <begin position="209"/>
        <end position="229"/>
    </location>
</feature>
<keyword evidence="3" id="KW-0812">Transmembrane</keyword>
<feature type="transmembrane region" description="Helical" evidence="3">
    <location>
        <begin position="70"/>
        <end position="92"/>
    </location>
</feature>
<sequence>MHGVLPVRVVGTDLVLAGVLVLGGGIGWLLLHRPGPVLAAGVLLSGALVLAVAAVSLWRRRTRCGPADRVTLLRLSMTAVCTGGVLLALAGVTPERTWSLAVLAGAAAVLDAVDGRVARHTGTASDAGARFDVEADAVLLLVLSIAVSLVVGPWAVLIGLLRYLFVAAGWLWPRLTAPLPPRPSRRVVAALQAVALVGALLPVTPVVVAAVGLGIALALLCWSFGLDLWRLIRRR</sequence>
<dbReference type="Proteomes" id="UP000198546">
    <property type="component" value="Chromosome i"/>
</dbReference>
<dbReference type="RefSeq" id="WP_090590429.1">
    <property type="nucleotide sequence ID" value="NZ_LT629688.1"/>
</dbReference>
<protein>
    <submittedName>
        <fullName evidence="4">CDP-alcohol phosphatidyltransferase</fullName>
    </submittedName>
</protein>
<dbReference type="OrthoDB" id="9796672at2"/>
<feature type="transmembrane region" description="Helical" evidence="3">
    <location>
        <begin position="37"/>
        <end position="58"/>
    </location>
</feature>
<dbReference type="InterPro" id="IPR048254">
    <property type="entry name" value="CDP_ALCOHOL_P_TRANSF_CS"/>
</dbReference>
<gene>
    <name evidence="4" type="ORF">SAMN04489747_0562</name>
</gene>
<comment type="similarity">
    <text evidence="2">Belongs to the CDP-alcohol phosphatidyltransferase class-I family.</text>
</comment>
<organism evidence="4 5">
    <name type="scientific">Auraticoccus monumenti</name>
    <dbReference type="NCBI Taxonomy" id="675864"/>
    <lineage>
        <taxon>Bacteria</taxon>
        <taxon>Bacillati</taxon>
        <taxon>Actinomycetota</taxon>
        <taxon>Actinomycetes</taxon>
        <taxon>Propionibacteriales</taxon>
        <taxon>Propionibacteriaceae</taxon>
        <taxon>Auraticoccus</taxon>
    </lineage>
</organism>
<proteinExistence type="inferred from homology"/>
<name>A0A1G6T9E0_9ACTN</name>
<dbReference type="GO" id="GO:0016780">
    <property type="term" value="F:phosphotransferase activity, for other substituted phosphate groups"/>
    <property type="evidence" value="ECO:0007669"/>
    <property type="project" value="InterPro"/>
</dbReference>
<feature type="transmembrane region" description="Helical" evidence="3">
    <location>
        <begin position="138"/>
        <end position="165"/>
    </location>
</feature>
<dbReference type="STRING" id="675864.SAMN04489747_0562"/>
<dbReference type="GO" id="GO:0016020">
    <property type="term" value="C:membrane"/>
    <property type="evidence" value="ECO:0007669"/>
    <property type="project" value="InterPro"/>
</dbReference>
<evidence type="ECO:0000256" key="1">
    <source>
        <dbReference type="ARBA" id="ARBA00022679"/>
    </source>
</evidence>
<keyword evidence="3" id="KW-0472">Membrane</keyword>